<evidence type="ECO:0000313" key="2">
    <source>
        <dbReference type="EMBL" id="MBK6299634.1"/>
    </source>
</evidence>
<dbReference type="PANTHER" id="PTHR42869:SF1">
    <property type="entry name" value="SLL0572 PROTEIN"/>
    <property type="match status" value="1"/>
</dbReference>
<dbReference type="InterPro" id="IPR003495">
    <property type="entry name" value="CobW/HypB/UreG_nucleotide-bd"/>
</dbReference>
<reference evidence="5 6" key="1">
    <citation type="submission" date="2020-10" db="EMBL/GenBank/DDBJ databases">
        <title>Connecting structure to function with the recovery of over 1000 high-quality activated sludge metagenome-assembled genomes encoding full-length rRNA genes using long-read sequencing.</title>
        <authorList>
            <person name="Singleton C.M."/>
            <person name="Petriglieri F."/>
            <person name="Kristensen J.M."/>
            <person name="Kirkegaard R.H."/>
            <person name="Michaelsen T.Y."/>
            <person name="Andersen M.H."/>
            <person name="Karst S.M."/>
            <person name="Dueholm M.S."/>
            <person name="Nielsen P.H."/>
            <person name="Albertsen M."/>
        </authorList>
    </citation>
    <scope>NUCLEOTIDE SEQUENCE [LARGE SCALE GENOMIC DNA]</scope>
    <source>
        <strain evidence="2">AalE_18-Q3-R2-46_BAT3C.188</strain>
        <strain evidence="3">Ega_18-Q3-R5-49_MAXAC.001</strain>
        <strain evidence="4">Ribe_18-Q3-R11-54_MAXAC.001</strain>
    </source>
</reference>
<name>A0A934X3L3_9MICO</name>
<dbReference type="AlphaFoldDB" id="A0A934X3L3"/>
<dbReference type="Gene3D" id="3.40.50.720">
    <property type="entry name" value="NAD(P)-binding Rossmann-like Domain"/>
    <property type="match status" value="1"/>
</dbReference>
<dbReference type="EMBL" id="JADJIB010000004">
    <property type="protein sequence ID" value="MBK7273747.1"/>
    <property type="molecule type" value="Genomic_DNA"/>
</dbReference>
<evidence type="ECO:0000313" key="6">
    <source>
        <dbReference type="Proteomes" id="UP000726105"/>
    </source>
</evidence>
<dbReference type="InterPro" id="IPR027417">
    <property type="entry name" value="P-loop_NTPase"/>
</dbReference>
<proteinExistence type="predicted"/>
<evidence type="ECO:0000313" key="4">
    <source>
        <dbReference type="EMBL" id="MBL0004056.1"/>
    </source>
</evidence>
<dbReference type="Proteomes" id="UP000886632">
    <property type="component" value="Unassembled WGS sequence"/>
</dbReference>
<feature type="domain" description="CobW/HypB/UreG nucleotide-binding" evidence="1">
    <location>
        <begin position="237"/>
        <end position="297"/>
    </location>
</feature>
<comment type="caution">
    <text evidence="2">The sequence shown here is derived from an EMBL/GenBank/DDBJ whole genome shotgun (WGS) entry which is preliminary data.</text>
</comment>
<dbReference type="Pfam" id="PF02492">
    <property type="entry name" value="cobW"/>
    <property type="match status" value="1"/>
</dbReference>
<dbReference type="Gene3D" id="3.40.50.300">
    <property type="entry name" value="P-loop containing nucleotide triphosphate hydrolases"/>
    <property type="match status" value="1"/>
</dbReference>
<evidence type="ECO:0000313" key="3">
    <source>
        <dbReference type="EMBL" id="MBK7273747.1"/>
    </source>
</evidence>
<evidence type="ECO:0000259" key="1">
    <source>
        <dbReference type="Pfam" id="PF02492"/>
    </source>
</evidence>
<dbReference type="SUPFAM" id="SSF52540">
    <property type="entry name" value="P-loop containing nucleoside triphosphate hydrolases"/>
    <property type="match status" value="1"/>
</dbReference>
<dbReference type="EMBL" id="JADKGK010000020">
    <property type="protein sequence ID" value="MBL0004056.1"/>
    <property type="molecule type" value="Genomic_DNA"/>
</dbReference>
<dbReference type="PANTHER" id="PTHR42869">
    <property type="entry name" value="SLL0572 PROTEIN"/>
    <property type="match status" value="1"/>
</dbReference>
<dbReference type="EMBL" id="JADIXZ010000001">
    <property type="protein sequence ID" value="MBK6299634.1"/>
    <property type="molecule type" value="Genomic_DNA"/>
</dbReference>
<sequence>MTSPATVVVLGAAGRDFHNVNVVFRDDPAYRVVAFTATQIPDIDDRRYPPELAGPLYPDGIPIVPETDVVELIEREGIDLAVFAYSDVPHSRVMHLASQCLAAGADFTMLSGRHTMLTSSKPVVAVTAVRTGVGKSQTTRYLAKLLREKGLRVVAVRHPMPYGDLAAQAVQRFAAYADLDRYECTIEEREEYEPHIDAGCVVYAGVDYERILRQAETEADVILWDGGNNDLPFYRPDLHVCLVDPLRPGDERRYHPGEANVRMADLVIVNKCDAARPEDIDAVEASVREMNPLAQIHRCDSPVTVEGGAAVEGKDVIVVEDGPTLTHGSMTFGAGVVGASAARVSRIVDPSPYAVGSLAATYAKYPNACGVLPAMGYSSEQIRDLEATIEATPADAIVSGTPIDLTRVLTVSKPIVRASYELREREPGRLRAALDAVLG</sequence>
<protein>
    <submittedName>
        <fullName evidence="2">GTPase</fullName>
    </submittedName>
</protein>
<organism evidence="2 5">
    <name type="scientific">Candidatus Phosphoribacter hodrii</name>
    <dbReference type="NCBI Taxonomy" id="2953743"/>
    <lineage>
        <taxon>Bacteria</taxon>
        <taxon>Bacillati</taxon>
        <taxon>Actinomycetota</taxon>
        <taxon>Actinomycetes</taxon>
        <taxon>Micrococcales</taxon>
        <taxon>Dermatophilaceae</taxon>
        <taxon>Candidatus Phosphoribacter</taxon>
    </lineage>
</organism>
<dbReference type="InterPro" id="IPR053199">
    <property type="entry name" value="cDPG_synthetase-like"/>
</dbReference>
<dbReference type="Proteomes" id="UP000718281">
    <property type="component" value="Unassembled WGS sequence"/>
</dbReference>
<dbReference type="Proteomes" id="UP000726105">
    <property type="component" value="Unassembled WGS sequence"/>
</dbReference>
<evidence type="ECO:0000313" key="5">
    <source>
        <dbReference type="Proteomes" id="UP000718281"/>
    </source>
</evidence>
<gene>
    <name evidence="2" type="ORF">IPF40_00795</name>
    <name evidence="3" type="ORF">IPI13_11485</name>
    <name evidence="4" type="ORF">IPP00_08770</name>
</gene>
<accession>A0A934X3L3</accession>